<keyword evidence="1" id="KW-0732">Signal</keyword>
<evidence type="ECO:0000313" key="2">
    <source>
        <dbReference type="EMBL" id="OBS80386.1"/>
    </source>
</evidence>
<protein>
    <submittedName>
        <fullName evidence="2">Uncharacterized protein</fullName>
    </submittedName>
</protein>
<keyword evidence="3" id="KW-1185">Reference proteome</keyword>
<proteinExistence type="predicted"/>
<comment type="caution">
    <text evidence="2">The sequence shown here is derived from an EMBL/GenBank/DDBJ whole genome shotgun (WGS) entry which is preliminary data.</text>
</comment>
<sequence length="71" mass="8441">MVAFLILFAIGITEQSYIIMNIKVKEWPWRGETVKDRLEIFRLASFLRSFSRSFSSFLPKHEWPSCPMFLP</sequence>
<evidence type="ECO:0000313" key="3">
    <source>
        <dbReference type="Proteomes" id="UP000092124"/>
    </source>
</evidence>
<dbReference type="EMBL" id="LZPO01017374">
    <property type="protein sequence ID" value="OBS80386.1"/>
    <property type="molecule type" value="Genomic_DNA"/>
</dbReference>
<name>A0A1A6HQ54_NEOLE</name>
<evidence type="ECO:0000256" key="1">
    <source>
        <dbReference type="SAM" id="SignalP"/>
    </source>
</evidence>
<dbReference type="Proteomes" id="UP000092124">
    <property type="component" value="Unassembled WGS sequence"/>
</dbReference>
<feature type="chain" id="PRO_5012746133" evidence="1">
    <location>
        <begin position="16"/>
        <end position="71"/>
    </location>
</feature>
<feature type="signal peptide" evidence="1">
    <location>
        <begin position="1"/>
        <end position="15"/>
    </location>
</feature>
<organism evidence="2 3">
    <name type="scientific">Neotoma lepida</name>
    <name type="common">Desert woodrat</name>
    <dbReference type="NCBI Taxonomy" id="56216"/>
    <lineage>
        <taxon>Eukaryota</taxon>
        <taxon>Metazoa</taxon>
        <taxon>Chordata</taxon>
        <taxon>Craniata</taxon>
        <taxon>Vertebrata</taxon>
        <taxon>Euteleostomi</taxon>
        <taxon>Mammalia</taxon>
        <taxon>Eutheria</taxon>
        <taxon>Euarchontoglires</taxon>
        <taxon>Glires</taxon>
        <taxon>Rodentia</taxon>
        <taxon>Myomorpha</taxon>
        <taxon>Muroidea</taxon>
        <taxon>Cricetidae</taxon>
        <taxon>Neotominae</taxon>
        <taxon>Neotoma</taxon>
    </lineage>
</organism>
<dbReference type="AlphaFoldDB" id="A0A1A6HQ54"/>
<reference evidence="2 3" key="1">
    <citation type="submission" date="2016-06" db="EMBL/GenBank/DDBJ databases">
        <title>The Draft Genome Sequence and Annotation of the Desert Woodrat Neotoma lepida.</title>
        <authorList>
            <person name="Campbell M."/>
            <person name="Oakeson K.F."/>
            <person name="Yandell M."/>
            <person name="Halpert J.R."/>
            <person name="Dearing D."/>
        </authorList>
    </citation>
    <scope>NUCLEOTIDE SEQUENCE [LARGE SCALE GENOMIC DNA]</scope>
    <source>
        <strain evidence="2">417</strain>
        <tissue evidence="2">Liver</tissue>
    </source>
</reference>
<accession>A0A1A6HQ54</accession>
<gene>
    <name evidence="2" type="ORF">A6R68_21412</name>
</gene>